<reference evidence="7" key="1">
    <citation type="submission" date="2021-06" db="EMBL/GenBank/DDBJ databases">
        <authorList>
            <person name="Hodson N. C."/>
            <person name="Mongue J. A."/>
            <person name="Jaron S. K."/>
        </authorList>
    </citation>
    <scope>NUCLEOTIDE SEQUENCE</scope>
</reference>
<comment type="caution">
    <text evidence="7">The sequence shown here is derived from an EMBL/GenBank/DDBJ whole genome shotgun (WGS) entry which is preliminary data.</text>
</comment>
<evidence type="ECO:0000313" key="7">
    <source>
        <dbReference type="EMBL" id="CAG7822764.1"/>
    </source>
</evidence>
<evidence type="ECO:0000259" key="6">
    <source>
        <dbReference type="Pfam" id="PF00135"/>
    </source>
</evidence>
<dbReference type="InterPro" id="IPR002018">
    <property type="entry name" value="CarbesteraseB"/>
</dbReference>
<dbReference type="AlphaFoldDB" id="A0A8J2PI95"/>
<accession>A0A8J2PI95</accession>
<evidence type="ECO:0000256" key="1">
    <source>
        <dbReference type="ARBA" id="ARBA00005964"/>
    </source>
</evidence>
<sequence length="583" mass="66229">MWAYPKDRRQAATAVSFGLITYLMTEYMSTPEAPVVTISTGKLKGIVAKSREGWEYFEYLGIPYAKAPVGSLRFEPPHYPENWTGIRNANRQPSECMQFELMVTARTVGSEDCLYLNVFTPIVETVAMIDKPLPVMVYFHGGYFMAGSSKMYQAKYFMDEDIVLVTVNYRLAALGFLNTGDDVVRGNMGLKDQNMALRWVQANIRKFGGDPNQVTIFGESAGAASVHYHILSHQSRGLFHKAISQSGSALKAWAMTKDPGSQARKLGSMFHCPTRTSEELVSCLKHVDPQRLVQVHQAAMSVVRHPHDSYLPTIESVKRPDTFISDYPLNLIARGSFNKVPWMSGVNSAEGLLNLARLLSNKSLSDRLDKEWIKWAPIMLGYDPSAKNVSEKIRNFYFGPVRRVHPVTHVNNFTNLFSDRMFFHGTHKSAVYHARYAPVYLYYNTYAGEVSLFNLMKAVSPVSRFAAELQVAFDMAKDLFYSMTYGKWFENLGPCHADELPLLFNMHMLAGIKKSSRDYLMSRAMVKAWTDFAKNEKPLSFMDVPWPPISANSSVFYMNLDRYPSLIPEPFTQRLRFWDYLGV</sequence>
<organism evidence="7 8">
    <name type="scientific">Allacma fusca</name>
    <dbReference type="NCBI Taxonomy" id="39272"/>
    <lineage>
        <taxon>Eukaryota</taxon>
        <taxon>Metazoa</taxon>
        <taxon>Ecdysozoa</taxon>
        <taxon>Arthropoda</taxon>
        <taxon>Hexapoda</taxon>
        <taxon>Collembola</taxon>
        <taxon>Symphypleona</taxon>
        <taxon>Sminthuridae</taxon>
        <taxon>Allacma</taxon>
    </lineage>
</organism>
<protein>
    <recommendedName>
        <fullName evidence="5">Carboxylic ester hydrolase</fullName>
        <ecNumber evidence="5">3.1.1.-</ecNumber>
    </recommendedName>
</protein>
<dbReference type="GO" id="GO:0052689">
    <property type="term" value="F:carboxylic ester hydrolase activity"/>
    <property type="evidence" value="ECO:0007669"/>
    <property type="project" value="UniProtKB-KW"/>
</dbReference>
<evidence type="ECO:0000313" key="8">
    <source>
        <dbReference type="Proteomes" id="UP000708208"/>
    </source>
</evidence>
<dbReference type="PROSITE" id="PS00941">
    <property type="entry name" value="CARBOXYLESTERASE_B_2"/>
    <property type="match status" value="1"/>
</dbReference>
<keyword evidence="2" id="KW-0719">Serine esterase</keyword>
<name>A0A8J2PI95_9HEXA</name>
<keyword evidence="8" id="KW-1185">Reference proteome</keyword>
<dbReference type="PANTHER" id="PTHR43142:SF1">
    <property type="entry name" value="CARBOXYLIC ESTER HYDROLASE"/>
    <property type="match status" value="1"/>
</dbReference>
<dbReference type="PROSITE" id="PS00122">
    <property type="entry name" value="CARBOXYLESTERASE_B_1"/>
    <property type="match status" value="1"/>
</dbReference>
<feature type="domain" description="Carboxylesterase type B" evidence="6">
    <location>
        <begin position="33"/>
        <end position="578"/>
    </location>
</feature>
<dbReference type="Pfam" id="PF00135">
    <property type="entry name" value="COesterase"/>
    <property type="match status" value="1"/>
</dbReference>
<dbReference type="PANTHER" id="PTHR43142">
    <property type="entry name" value="CARBOXYLIC ESTER HYDROLASE"/>
    <property type="match status" value="1"/>
</dbReference>
<evidence type="ECO:0000256" key="3">
    <source>
        <dbReference type="ARBA" id="ARBA00022801"/>
    </source>
</evidence>
<dbReference type="InterPro" id="IPR019819">
    <property type="entry name" value="Carboxylesterase_B_CS"/>
</dbReference>
<dbReference type="EC" id="3.1.1.-" evidence="5"/>
<keyword evidence="4" id="KW-0325">Glycoprotein</keyword>
<evidence type="ECO:0000256" key="2">
    <source>
        <dbReference type="ARBA" id="ARBA00022487"/>
    </source>
</evidence>
<evidence type="ECO:0000256" key="4">
    <source>
        <dbReference type="ARBA" id="ARBA00023180"/>
    </source>
</evidence>
<comment type="similarity">
    <text evidence="1 5">Belongs to the type-B carboxylesterase/lipase family.</text>
</comment>
<keyword evidence="3 5" id="KW-0378">Hydrolase</keyword>
<proteinExistence type="inferred from homology"/>
<dbReference type="InterPro" id="IPR019826">
    <property type="entry name" value="Carboxylesterase_B_AS"/>
</dbReference>
<gene>
    <name evidence="7" type="ORF">AFUS01_LOCUS33017</name>
</gene>
<dbReference type="Proteomes" id="UP000708208">
    <property type="component" value="Unassembled WGS sequence"/>
</dbReference>
<evidence type="ECO:0000256" key="5">
    <source>
        <dbReference type="RuleBase" id="RU361235"/>
    </source>
</evidence>
<dbReference type="EMBL" id="CAJVCH010527369">
    <property type="protein sequence ID" value="CAG7822764.1"/>
    <property type="molecule type" value="Genomic_DNA"/>
</dbReference>
<dbReference type="OrthoDB" id="6846267at2759"/>